<evidence type="ECO:0000256" key="4">
    <source>
        <dbReference type="ARBA" id="ARBA00022840"/>
    </source>
</evidence>
<keyword evidence="7" id="KW-1185">Reference proteome</keyword>
<feature type="domain" description="ABC transporter" evidence="5">
    <location>
        <begin position="5"/>
        <end position="238"/>
    </location>
</feature>
<gene>
    <name evidence="6" type="ORF">SAMN04488128_11012</name>
</gene>
<evidence type="ECO:0000256" key="3">
    <source>
        <dbReference type="ARBA" id="ARBA00022741"/>
    </source>
</evidence>
<dbReference type="Gene3D" id="3.40.50.300">
    <property type="entry name" value="P-loop containing nucleotide triphosphate hydrolases"/>
    <property type="match status" value="1"/>
</dbReference>
<keyword evidence="3" id="KW-0547">Nucleotide-binding</keyword>
<dbReference type="SMART" id="SM00382">
    <property type="entry name" value="AAA"/>
    <property type="match status" value="1"/>
</dbReference>
<dbReference type="InterPro" id="IPR003439">
    <property type="entry name" value="ABC_transporter-like_ATP-bd"/>
</dbReference>
<dbReference type="InterPro" id="IPR003593">
    <property type="entry name" value="AAA+_ATPase"/>
</dbReference>
<dbReference type="InterPro" id="IPR050153">
    <property type="entry name" value="Metal_Ion_Import_ABC"/>
</dbReference>
<organism evidence="6 7">
    <name type="scientific">Chitinophaga eiseniae</name>
    <dbReference type="NCBI Taxonomy" id="634771"/>
    <lineage>
        <taxon>Bacteria</taxon>
        <taxon>Pseudomonadati</taxon>
        <taxon>Bacteroidota</taxon>
        <taxon>Chitinophagia</taxon>
        <taxon>Chitinophagales</taxon>
        <taxon>Chitinophagaceae</taxon>
        <taxon>Chitinophaga</taxon>
    </lineage>
</organism>
<proteinExistence type="inferred from homology"/>
<dbReference type="PROSITE" id="PS50893">
    <property type="entry name" value="ABC_TRANSPORTER_2"/>
    <property type="match status" value="1"/>
</dbReference>
<dbReference type="RefSeq" id="WP_078673317.1">
    <property type="nucleotide sequence ID" value="NZ_FUWZ01000010.1"/>
</dbReference>
<sequence>MEAAIEVKQMSFSYGKQTVLREVNVGFGARKFSVLLGTNGSGKSTLFKSITGVLSGYRGEVFVKGMPMAKLTHKQKAGLIGFLPQFYQTVFPFTVEDILLTGRAAFSGFSPTGKDYAMVEQVLTELGLEGLRKKRFPQLSGGEQQMVMIGRLLMQDPEIIILDEPTNHLDVYYQHFLMNKLKTFVKHGRTVIAIMHNPTLAYQFADDIFFMLDKTVVSAVDTATPDLQLLEAVYNTNFLHIMHDELRVVLPTGGKFA</sequence>
<dbReference type="AlphaFoldDB" id="A0A1T4U623"/>
<keyword evidence="4 6" id="KW-0067">ATP-binding</keyword>
<dbReference type="PANTHER" id="PTHR42734:SF6">
    <property type="entry name" value="MOLYBDATE IMPORT ATP-BINDING PROTEIN MOLC"/>
    <property type="match status" value="1"/>
</dbReference>
<dbReference type="OrthoDB" id="9806726at2"/>
<name>A0A1T4U623_9BACT</name>
<evidence type="ECO:0000259" key="5">
    <source>
        <dbReference type="PROSITE" id="PS50893"/>
    </source>
</evidence>
<dbReference type="PANTHER" id="PTHR42734">
    <property type="entry name" value="METAL TRANSPORT SYSTEM ATP-BINDING PROTEIN TM_0124-RELATED"/>
    <property type="match status" value="1"/>
</dbReference>
<dbReference type="SUPFAM" id="SSF52540">
    <property type="entry name" value="P-loop containing nucleoside triphosphate hydrolases"/>
    <property type="match status" value="1"/>
</dbReference>
<dbReference type="GO" id="GO:0016887">
    <property type="term" value="F:ATP hydrolysis activity"/>
    <property type="evidence" value="ECO:0007669"/>
    <property type="project" value="InterPro"/>
</dbReference>
<protein>
    <submittedName>
        <fullName evidence="6">Iron complex transport system ATP-binding protein</fullName>
    </submittedName>
</protein>
<dbReference type="STRING" id="634771.SAMN04488128_11012"/>
<evidence type="ECO:0000313" key="6">
    <source>
        <dbReference type="EMBL" id="SKA48106.1"/>
    </source>
</evidence>
<reference evidence="7" key="1">
    <citation type="submission" date="2017-02" db="EMBL/GenBank/DDBJ databases">
        <authorList>
            <person name="Varghese N."/>
            <person name="Submissions S."/>
        </authorList>
    </citation>
    <scope>NUCLEOTIDE SEQUENCE [LARGE SCALE GENOMIC DNA]</scope>
    <source>
        <strain evidence="7">DSM 22224</strain>
    </source>
</reference>
<evidence type="ECO:0000256" key="1">
    <source>
        <dbReference type="ARBA" id="ARBA00005417"/>
    </source>
</evidence>
<accession>A0A1T4U623</accession>
<dbReference type="CDD" id="cd03214">
    <property type="entry name" value="ABC_Iron-Siderophores_B12_Hemin"/>
    <property type="match status" value="1"/>
</dbReference>
<dbReference type="Pfam" id="PF00005">
    <property type="entry name" value="ABC_tran"/>
    <property type="match status" value="1"/>
</dbReference>
<dbReference type="PROSITE" id="PS00211">
    <property type="entry name" value="ABC_TRANSPORTER_1"/>
    <property type="match status" value="1"/>
</dbReference>
<comment type="similarity">
    <text evidence="1">Belongs to the ABC transporter superfamily.</text>
</comment>
<dbReference type="GO" id="GO:0005524">
    <property type="term" value="F:ATP binding"/>
    <property type="evidence" value="ECO:0007669"/>
    <property type="project" value="UniProtKB-KW"/>
</dbReference>
<dbReference type="Proteomes" id="UP000190367">
    <property type="component" value="Unassembled WGS sequence"/>
</dbReference>
<evidence type="ECO:0000256" key="2">
    <source>
        <dbReference type="ARBA" id="ARBA00022448"/>
    </source>
</evidence>
<evidence type="ECO:0000313" key="7">
    <source>
        <dbReference type="Proteomes" id="UP000190367"/>
    </source>
</evidence>
<dbReference type="InterPro" id="IPR027417">
    <property type="entry name" value="P-loop_NTPase"/>
</dbReference>
<dbReference type="EMBL" id="FUWZ01000010">
    <property type="protein sequence ID" value="SKA48106.1"/>
    <property type="molecule type" value="Genomic_DNA"/>
</dbReference>
<keyword evidence="2" id="KW-0813">Transport</keyword>
<dbReference type="InterPro" id="IPR017871">
    <property type="entry name" value="ABC_transporter-like_CS"/>
</dbReference>